<dbReference type="EMBL" id="SGXG01000001">
    <property type="protein sequence ID" value="RZS96977.1"/>
    <property type="molecule type" value="Genomic_DNA"/>
</dbReference>
<evidence type="ECO:0000313" key="2">
    <source>
        <dbReference type="Proteomes" id="UP000292209"/>
    </source>
</evidence>
<dbReference type="Proteomes" id="UP000292209">
    <property type="component" value="Unassembled WGS sequence"/>
</dbReference>
<protein>
    <submittedName>
        <fullName evidence="1">Uncharacterized protein</fullName>
    </submittedName>
</protein>
<gene>
    <name evidence="1" type="ORF">BC751_2573</name>
</gene>
<dbReference type="AlphaFoldDB" id="A0A4Q7PAJ7"/>
<dbReference type="Gene3D" id="3.90.550.10">
    <property type="entry name" value="Spore Coat Polysaccharide Biosynthesis Protein SpsA, Chain A"/>
    <property type="match status" value="1"/>
</dbReference>
<name>A0A4Q7PAJ7_9BACT</name>
<evidence type="ECO:0000313" key="1">
    <source>
        <dbReference type="EMBL" id="RZS96977.1"/>
    </source>
</evidence>
<proteinExistence type="predicted"/>
<dbReference type="InterPro" id="IPR029044">
    <property type="entry name" value="Nucleotide-diphossugar_trans"/>
</dbReference>
<reference evidence="1 2" key="1">
    <citation type="submission" date="2019-02" db="EMBL/GenBank/DDBJ databases">
        <title>Genomic Encyclopedia of Archaeal and Bacterial Type Strains, Phase II (KMG-II): from individual species to whole genera.</title>
        <authorList>
            <person name="Goeker M."/>
        </authorList>
    </citation>
    <scope>NUCLEOTIDE SEQUENCE [LARGE SCALE GENOMIC DNA]</scope>
    <source>
        <strain evidence="1 2">DSM 21411</strain>
    </source>
</reference>
<dbReference type="OrthoDB" id="9836496at2"/>
<comment type="caution">
    <text evidence="1">The sequence shown here is derived from an EMBL/GenBank/DDBJ whole genome shotgun (WGS) entry which is preliminary data.</text>
</comment>
<dbReference type="RefSeq" id="WP_130275824.1">
    <property type="nucleotide sequence ID" value="NZ_SGXG01000001.1"/>
</dbReference>
<sequence>MKASCVLIPYQFSTAGLGIMNQGSGNLVQNKSDWELSLEQAIKRNKKIVDKMIIINRLMNFKQVNSILKKFGFLNFKQIIRSCPDDVVADIAFAAFEADTEEVLIVSEASDSILNDEEYSIVIKEAKDLAAFGNIVRVDFQSVSFTEKGSKQILDTDQTIYCFKAAVYLDELLRYDPAVYQTVKRAHFKKSNSFVNELLDEMIPRHSFDEAIINKSNLVKILKYKIKLKNKTSLNQNVFVKN</sequence>
<organism evidence="1 2">
    <name type="scientific">Cecembia calidifontis</name>
    <dbReference type="NCBI Taxonomy" id="1187080"/>
    <lineage>
        <taxon>Bacteria</taxon>
        <taxon>Pseudomonadati</taxon>
        <taxon>Bacteroidota</taxon>
        <taxon>Cytophagia</taxon>
        <taxon>Cytophagales</taxon>
        <taxon>Cyclobacteriaceae</taxon>
        <taxon>Cecembia</taxon>
    </lineage>
</organism>
<keyword evidence="2" id="KW-1185">Reference proteome</keyword>
<accession>A0A4Q7PAJ7</accession>